<organism evidence="3">
    <name type="scientific">Geoglobus ahangari</name>
    <dbReference type="NCBI Taxonomy" id="113653"/>
    <lineage>
        <taxon>Archaea</taxon>
        <taxon>Methanobacteriati</taxon>
        <taxon>Methanobacteriota</taxon>
        <taxon>Archaeoglobi</taxon>
        <taxon>Archaeoglobales</taxon>
        <taxon>Archaeoglobaceae</taxon>
        <taxon>Geoglobus</taxon>
    </lineage>
</organism>
<dbReference type="GO" id="GO:0016829">
    <property type="term" value="F:lyase activity"/>
    <property type="evidence" value="ECO:0007669"/>
    <property type="project" value="UniProtKB-UniRule"/>
</dbReference>
<dbReference type="EMBL" id="DTPI01000033">
    <property type="protein sequence ID" value="HGE66937.1"/>
    <property type="molecule type" value="Genomic_DNA"/>
</dbReference>
<dbReference type="HAMAP" id="MF_01074">
    <property type="entry name" value="LarC"/>
    <property type="match status" value="1"/>
</dbReference>
<reference evidence="3" key="1">
    <citation type="journal article" date="2020" name="mSystems">
        <title>Genome- and Community-Level Interaction Insights into Carbon Utilization and Element Cycling Functions of Hydrothermarchaeota in Hydrothermal Sediment.</title>
        <authorList>
            <person name="Zhou Z."/>
            <person name="Liu Y."/>
            <person name="Xu W."/>
            <person name="Pan J."/>
            <person name="Luo Z.H."/>
            <person name="Li M."/>
        </authorList>
    </citation>
    <scope>NUCLEOTIDE SEQUENCE [LARGE SCALE GENOMIC DNA]</scope>
    <source>
        <strain evidence="3">SpSt-97</strain>
    </source>
</reference>
<comment type="similarity">
    <text evidence="2">Belongs to the LarC family.</text>
</comment>
<dbReference type="Gene3D" id="3.10.20.300">
    <property type="entry name" value="mk0293 like domain"/>
    <property type="match status" value="1"/>
</dbReference>
<dbReference type="Pfam" id="PF01969">
    <property type="entry name" value="Ni_insertion"/>
    <property type="match status" value="1"/>
</dbReference>
<keyword evidence="1 2" id="KW-0533">Nickel</keyword>
<evidence type="ECO:0000313" key="3">
    <source>
        <dbReference type="EMBL" id="HGE66937.1"/>
    </source>
</evidence>
<dbReference type="PANTHER" id="PTHR36566:SF1">
    <property type="entry name" value="PYRIDINIUM-3,5-BISTHIOCARBOXYLIC ACID MONONUCLEOTIDE NICKEL INSERTION PROTEIN"/>
    <property type="match status" value="1"/>
</dbReference>
<evidence type="ECO:0000256" key="2">
    <source>
        <dbReference type="HAMAP-Rule" id="MF_01074"/>
    </source>
</evidence>
<evidence type="ECO:0000256" key="1">
    <source>
        <dbReference type="ARBA" id="ARBA00022596"/>
    </source>
</evidence>
<gene>
    <name evidence="3" type="primary">larC</name>
    <name evidence="3" type="ORF">ENX77_07495</name>
</gene>
<dbReference type="PANTHER" id="PTHR36566">
    <property type="entry name" value="NICKEL INSERTION PROTEIN-RELATED"/>
    <property type="match status" value="1"/>
</dbReference>
<proteinExistence type="inferred from homology"/>
<protein>
    <recommendedName>
        <fullName evidence="2">Putative nickel insertion protein</fullName>
    </recommendedName>
</protein>
<keyword evidence="2" id="KW-0456">Lyase</keyword>
<sequence length="386" mass="43332">MRVAIFDAFSGASGNMIIGSMVGISLSEHDLEDVIKKLKLDIDFEIKIVNKRGISAKYLDVKERTNPRRFKEVVNLIKDSKLDSKVKKESLKIFERLARAEGTIHGKDYSEVVFHELGSDDAIFDIISATTGILRLKDRGYRIFTTPIRVGSGFIEIDHGKYPIPAPATLEVLKNSKVEITFDGEGELLTPTGAAILSHFSEGKPHFTFEVEEVSYGAGKLDLEIPNVLRLILGVSQDSDGIIVLETTIDDMSGEHLSHALQKIAEKCYDVNLIQAMGKKGRPCYILKAITDYGRSETVAEEILRHTTSIGVRLFPVYHRIKARRKMEHIDISINGKKYSVRVKISDYTIKPEFDDIVRIAEETGISVREIVRKIERELDEITNGK</sequence>
<accession>A0A7C3YDB7</accession>
<dbReference type="NCBIfam" id="TIGR00299">
    <property type="entry name" value="nickel pincer cofactor biosynthesis protein LarC"/>
    <property type="match status" value="1"/>
</dbReference>
<name>A0A7C3YDB7_9EURY</name>
<dbReference type="InterPro" id="IPR002822">
    <property type="entry name" value="Ni_insertion"/>
</dbReference>
<dbReference type="AlphaFoldDB" id="A0A7C3YDB7"/>
<dbReference type="GO" id="GO:0016151">
    <property type="term" value="F:nickel cation binding"/>
    <property type="evidence" value="ECO:0007669"/>
    <property type="project" value="UniProtKB-UniRule"/>
</dbReference>
<comment type="caution">
    <text evidence="3">The sequence shown here is derived from an EMBL/GenBank/DDBJ whole genome shotgun (WGS) entry which is preliminary data.</text>
</comment>
<dbReference type="Gene3D" id="3.30.70.1380">
    <property type="entry name" value="Transcriptional regulatory protein pf0864 domain like"/>
    <property type="match status" value="1"/>
</dbReference>